<reference evidence="1 2" key="1">
    <citation type="submission" date="2016-10" db="EMBL/GenBank/DDBJ databases">
        <authorList>
            <person name="de Groot N.N."/>
        </authorList>
    </citation>
    <scope>NUCLEOTIDE SEQUENCE [LARGE SCALE GENOMIC DNA]</scope>
    <source>
        <strain evidence="2">P4B,CCM 7963,CECT 7998,DSM 25260,IBRC-M 10614,KCTC 13821</strain>
    </source>
</reference>
<gene>
    <name evidence="1" type="ORF">SAMN05216352_11293</name>
</gene>
<sequence length="62" mass="7298">MNRIFKRKTAACANCGKKIETGEEIYAKMRYPKRKIMVEIKAYLIKETEIFCSTCFKQEKGK</sequence>
<protein>
    <recommendedName>
        <fullName evidence="3">Fe3+ hydroxamate ABC transporter substrate-binding protein</fullName>
    </recommendedName>
</protein>
<dbReference type="OrthoDB" id="2353934at2"/>
<evidence type="ECO:0008006" key="3">
    <source>
        <dbReference type="Google" id="ProtNLM"/>
    </source>
</evidence>
<dbReference type="RefSeq" id="WP_091587088.1">
    <property type="nucleotide sequence ID" value="NZ_FNDU01000012.1"/>
</dbReference>
<name>A0A1G8NNG6_9BACI</name>
<proteinExistence type="predicted"/>
<dbReference type="Proteomes" id="UP000199017">
    <property type="component" value="Unassembled WGS sequence"/>
</dbReference>
<evidence type="ECO:0000313" key="1">
    <source>
        <dbReference type="EMBL" id="SDI81715.1"/>
    </source>
</evidence>
<accession>A0A1G8NNG6</accession>
<evidence type="ECO:0000313" key="2">
    <source>
        <dbReference type="Proteomes" id="UP000199017"/>
    </source>
</evidence>
<organism evidence="1 2">
    <name type="scientific">Alteribacillus bidgolensis</name>
    <dbReference type="NCBI Taxonomy" id="930129"/>
    <lineage>
        <taxon>Bacteria</taxon>
        <taxon>Bacillati</taxon>
        <taxon>Bacillota</taxon>
        <taxon>Bacilli</taxon>
        <taxon>Bacillales</taxon>
        <taxon>Bacillaceae</taxon>
        <taxon>Alteribacillus</taxon>
    </lineage>
</organism>
<dbReference type="EMBL" id="FNDU01000012">
    <property type="protein sequence ID" value="SDI81715.1"/>
    <property type="molecule type" value="Genomic_DNA"/>
</dbReference>
<dbReference type="AlphaFoldDB" id="A0A1G8NNG6"/>
<keyword evidence="2" id="KW-1185">Reference proteome</keyword>